<evidence type="ECO:0000313" key="2">
    <source>
        <dbReference type="EMBL" id="RZU40498.1"/>
    </source>
</evidence>
<protein>
    <recommendedName>
        <fullName evidence="4">Outer membrane beta-barrel porin/alpha-amylase</fullName>
    </recommendedName>
</protein>
<proteinExistence type="predicted"/>
<dbReference type="OrthoDB" id="7261515at2"/>
<reference evidence="2 3" key="1">
    <citation type="submission" date="2019-02" db="EMBL/GenBank/DDBJ databases">
        <title>Genomic Encyclopedia of Archaeal and Bacterial Type Strains, Phase II (KMG-II): from individual species to whole genera.</title>
        <authorList>
            <person name="Goeker M."/>
        </authorList>
    </citation>
    <scope>NUCLEOTIDE SEQUENCE [LARGE SCALE GENOMIC DNA]</scope>
    <source>
        <strain evidence="2 3">DSM 18101</strain>
    </source>
</reference>
<evidence type="ECO:0000256" key="1">
    <source>
        <dbReference type="SAM" id="SignalP"/>
    </source>
</evidence>
<dbReference type="Proteomes" id="UP000292958">
    <property type="component" value="Unassembled WGS sequence"/>
</dbReference>
<name>A0A4Q7YSH7_9BACT</name>
<evidence type="ECO:0000313" key="3">
    <source>
        <dbReference type="Proteomes" id="UP000292958"/>
    </source>
</evidence>
<gene>
    <name evidence="2" type="ORF">BDD14_1962</name>
</gene>
<dbReference type="RefSeq" id="WP_130418560.1">
    <property type="nucleotide sequence ID" value="NZ_SHKW01000001.1"/>
</dbReference>
<organism evidence="2 3">
    <name type="scientific">Edaphobacter modestus</name>
    <dbReference type="NCBI Taxonomy" id="388466"/>
    <lineage>
        <taxon>Bacteria</taxon>
        <taxon>Pseudomonadati</taxon>
        <taxon>Acidobacteriota</taxon>
        <taxon>Terriglobia</taxon>
        <taxon>Terriglobales</taxon>
        <taxon>Acidobacteriaceae</taxon>
        <taxon>Edaphobacter</taxon>
    </lineage>
</organism>
<dbReference type="EMBL" id="SHKW01000001">
    <property type="protein sequence ID" value="RZU40498.1"/>
    <property type="molecule type" value="Genomic_DNA"/>
</dbReference>
<evidence type="ECO:0008006" key="4">
    <source>
        <dbReference type="Google" id="ProtNLM"/>
    </source>
</evidence>
<feature type="chain" id="PRO_5020639585" description="Outer membrane beta-barrel porin/alpha-amylase" evidence="1">
    <location>
        <begin position="20"/>
        <end position="279"/>
    </location>
</feature>
<feature type="signal peptide" evidence="1">
    <location>
        <begin position="1"/>
        <end position="19"/>
    </location>
</feature>
<dbReference type="AlphaFoldDB" id="A0A4Q7YSH7"/>
<accession>A0A4Q7YSH7</accession>
<keyword evidence="3" id="KW-1185">Reference proteome</keyword>
<keyword evidence="1" id="KW-0732">Signal</keyword>
<comment type="caution">
    <text evidence="2">The sequence shown here is derived from an EMBL/GenBank/DDBJ whole genome shotgun (WGS) entry which is preliminary data.</text>
</comment>
<sequence>MRRVLFLLILLAASSVVEGQSGFINDFASKWKARATKTQANQPKWAVPMFSPFPILAQVFRSDFTRQRNSAGETDSLYGAGKGFNLIPFANTQIDILVPGYIVHGNGQQDGFGDMTLLGKYRFLSRTEKQGNYILSGALSWNIPTGSYKNGAASSVLTPTVLGGKGFGKLALFSSLGGGLPTSHVSTSGRTLHWNTVAQYHVGRYFSPELEVNTTSYFGGTRDGKTQTFLSPGIIVGKLPIRSVEGTRLGVTVGAGFQTAVTSFHTYNHAFSTSVRFVF</sequence>